<sequence>MTLTLDQIPAADTAPEGAEKTEALSALGAMARRRTVLRGIALAATTVGATALGWSPLGGGTAARAETSPSGLQGWDANDCKDAYPNGYAEQRDTEGAYTTRPGACYGGYRMGSTLCDSTGWHRADVERRSWLESWAYRPTSTACGATTTKNAWKWTVDGTTYRCSDGVMSVRYLGMSWYSYLTICRSIV</sequence>
<dbReference type="RefSeq" id="WP_284302899.1">
    <property type="nucleotide sequence ID" value="NZ_BSUO01000001.1"/>
</dbReference>
<evidence type="ECO:0000313" key="1">
    <source>
        <dbReference type="EMBL" id="GMA38870.1"/>
    </source>
</evidence>
<name>A0ABQ6ILS0_9MICO</name>
<dbReference type="Proteomes" id="UP001157126">
    <property type="component" value="Unassembled WGS sequence"/>
</dbReference>
<keyword evidence="2" id="KW-1185">Reference proteome</keyword>
<dbReference type="EMBL" id="BSUO01000001">
    <property type="protein sequence ID" value="GMA38870.1"/>
    <property type="molecule type" value="Genomic_DNA"/>
</dbReference>
<evidence type="ECO:0000313" key="2">
    <source>
        <dbReference type="Proteomes" id="UP001157126"/>
    </source>
</evidence>
<proteinExistence type="predicted"/>
<organism evidence="1 2">
    <name type="scientific">Mobilicoccus caccae</name>
    <dbReference type="NCBI Taxonomy" id="1859295"/>
    <lineage>
        <taxon>Bacteria</taxon>
        <taxon>Bacillati</taxon>
        <taxon>Actinomycetota</taxon>
        <taxon>Actinomycetes</taxon>
        <taxon>Micrococcales</taxon>
        <taxon>Dermatophilaceae</taxon>
        <taxon>Mobilicoccus</taxon>
    </lineage>
</organism>
<accession>A0ABQ6ILS0</accession>
<protein>
    <submittedName>
        <fullName evidence="1">Uncharacterized protein</fullName>
    </submittedName>
</protein>
<reference evidence="2" key="1">
    <citation type="journal article" date="2019" name="Int. J. Syst. Evol. Microbiol.">
        <title>The Global Catalogue of Microorganisms (GCM) 10K type strain sequencing project: providing services to taxonomists for standard genome sequencing and annotation.</title>
        <authorList>
            <consortium name="The Broad Institute Genomics Platform"/>
            <consortium name="The Broad Institute Genome Sequencing Center for Infectious Disease"/>
            <person name="Wu L."/>
            <person name="Ma J."/>
        </authorList>
    </citation>
    <scope>NUCLEOTIDE SEQUENCE [LARGE SCALE GENOMIC DNA]</scope>
    <source>
        <strain evidence="2">NBRC 113072</strain>
    </source>
</reference>
<comment type="caution">
    <text evidence="1">The sequence shown here is derived from an EMBL/GenBank/DDBJ whole genome shotgun (WGS) entry which is preliminary data.</text>
</comment>
<gene>
    <name evidence="1" type="ORF">GCM10025883_09150</name>
</gene>